<accession>A0A511R4F6</accession>
<sequence length="156" mass="17260">MNAAIRSNRMVLEESPEYFWERFSQYAQTWPVSPEPLGSPLLEVLTPLGPLFAFDRTVVPFSGDETPLIFHGQVEHWEATQNTNALQHLGGGRYRMTGRVEAVLDATFFVLQVPGQGGEIALQLVLAAPNPPGVGSWITVQLNPPLMVFRPDSSSR</sequence>
<comment type="caution">
    <text evidence="1">The sequence shown here is derived from an EMBL/GenBank/DDBJ whole genome shotgun (WGS) entry which is preliminary data.</text>
</comment>
<evidence type="ECO:0000313" key="2">
    <source>
        <dbReference type="Proteomes" id="UP000321197"/>
    </source>
</evidence>
<reference evidence="1 2" key="1">
    <citation type="submission" date="2019-07" db="EMBL/GenBank/DDBJ databases">
        <title>Whole genome shotgun sequence of Meiothermus hypogaeus NBRC 106114.</title>
        <authorList>
            <person name="Hosoyama A."/>
            <person name="Uohara A."/>
            <person name="Ohji S."/>
            <person name="Ichikawa N."/>
        </authorList>
    </citation>
    <scope>NUCLEOTIDE SEQUENCE [LARGE SCALE GENOMIC DNA]</scope>
    <source>
        <strain evidence="1 2">NBRC 106114</strain>
    </source>
</reference>
<dbReference type="Proteomes" id="UP000321197">
    <property type="component" value="Unassembled WGS sequence"/>
</dbReference>
<gene>
    <name evidence="1" type="ORF">MHY01S_26690</name>
</gene>
<evidence type="ECO:0000313" key="1">
    <source>
        <dbReference type="EMBL" id="GEM84503.1"/>
    </source>
</evidence>
<dbReference type="RefSeq" id="WP_240637110.1">
    <property type="nucleotide sequence ID" value="NZ_BJXL01000106.1"/>
</dbReference>
<dbReference type="AlphaFoldDB" id="A0A511R4F6"/>
<organism evidence="1 2">
    <name type="scientific">Meiothermus hypogaeus NBRC 106114</name>
    <dbReference type="NCBI Taxonomy" id="1227553"/>
    <lineage>
        <taxon>Bacteria</taxon>
        <taxon>Thermotogati</taxon>
        <taxon>Deinococcota</taxon>
        <taxon>Deinococci</taxon>
        <taxon>Thermales</taxon>
        <taxon>Thermaceae</taxon>
        <taxon>Meiothermus</taxon>
    </lineage>
</organism>
<proteinExistence type="predicted"/>
<dbReference type="EMBL" id="BJXL01000106">
    <property type="protein sequence ID" value="GEM84503.1"/>
    <property type="molecule type" value="Genomic_DNA"/>
</dbReference>
<name>A0A511R4F6_9DEIN</name>
<protein>
    <submittedName>
        <fullName evidence="1">Uncharacterized protein</fullName>
    </submittedName>
</protein>